<feature type="region of interest" description="Disordered" evidence="1">
    <location>
        <begin position="156"/>
        <end position="182"/>
    </location>
</feature>
<evidence type="ECO:0000313" key="2">
    <source>
        <dbReference type="EMBL" id="AVH81588.1"/>
    </source>
</evidence>
<keyword evidence="2" id="KW-0614">Plasmid</keyword>
<organism evidence="2">
    <name type="scientific">Leptospira mayottensis 200901116</name>
    <dbReference type="NCBI Taxonomy" id="1192864"/>
    <lineage>
        <taxon>Bacteria</taxon>
        <taxon>Pseudomonadati</taxon>
        <taxon>Spirochaetota</taxon>
        <taxon>Spirochaetia</taxon>
        <taxon>Leptospirales</taxon>
        <taxon>Leptospiraceae</taxon>
        <taxon>Leptospira</taxon>
    </lineage>
</organism>
<dbReference type="AlphaFoldDB" id="M6UZV5"/>
<accession>M6UZV5</accession>
<dbReference type="RefSeq" id="WP_002745851.1">
    <property type="nucleotide sequence ID" value="NZ_MF974398.1"/>
</dbReference>
<evidence type="ECO:0000256" key="1">
    <source>
        <dbReference type="SAM" id="MobiDB-lite"/>
    </source>
</evidence>
<protein>
    <submittedName>
        <fullName evidence="2">Uncharacterized protein</fullName>
    </submittedName>
</protein>
<proteinExistence type="predicted"/>
<name>M6UZV5_9LEPT</name>
<feature type="compositionally biased region" description="Basic and acidic residues" evidence="1">
    <location>
        <begin position="161"/>
        <end position="182"/>
    </location>
</feature>
<dbReference type="EMBL" id="MF974398">
    <property type="protein sequence ID" value="AVH81588.1"/>
    <property type="molecule type" value="Genomic_DNA"/>
</dbReference>
<sequence>MSAVRRIPRSERPEGTSYVVVDFNVVNGFGLTDGEKIIFSLIHNLSNRKEGCTATNDYFAKILEKYNPFEADPEKLLVDKCRAEKAISASISRLTKKGAITVKLLKTKNGTKRFIFSNVRIVKPTPQNIDPDPQNVEDPPQKVEWVPQNIECMHSTNCGPDIKEDSKIDNKEKEKENKNETHSSELNYAQIYSRVQELFIQQEVEYAEHFVKRENFVINEFMFEGISATKIFETVRRLVAIKKSKELKDAKFWERVPYSIASAKSYYSQIHTTFKTIKKEIPTERPKSTKHPGDFEYFEDWLQSVEQLGRSAIEELLRAESPEEYSDPNTKNKKAELGKTFFEVFKKSKLEKGEPCKFKKPKVA</sequence>
<geneLocation type="plasmid" evidence="2">
    <name>p2_L200901116</name>
</geneLocation>
<reference evidence="2" key="1">
    <citation type="journal article" date="2018" name="Sci. Rep.">
        <title>Characterization of LE3 and LE4, the only lytic phages known to infect the spirochete Leptospira.</title>
        <authorList>
            <person name="Schiettekatte O."/>
            <person name="Vincent A.T."/>
            <person name="Malosse C."/>
            <person name="Lechat P."/>
            <person name="Chamot-Rooke J."/>
            <person name="Veyrier F.J."/>
            <person name="Picardeau M."/>
            <person name="Bourhy P."/>
        </authorList>
    </citation>
    <scope>NUCLEOTIDE SEQUENCE</scope>
    <source>
        <plasmid evidence="2">p2_L200901116</plasmid>
    </source>
</reference>